<keyword evidence="4" id="KW-1185">Reference proteome</keyword>
<dbReference type="Gene3D" id="3.40.50.720">
    <property type="entry name" value="NAD(P)-binding Rossmann-like Domain"/>
    <property type="match status" value="1"/>
</dbReference>
<dbReference type="SUPFAM" id="SSF51735">
    <property type="entry name" value="NAD(P)-binding Rossmann-fold domains"/>
    <property type="match status" value="1"/>
</dbReference>
<accession>A0A7G9B1B0</accession>
<dbReference type="RefSeq" id="WP_187331932.1">
    <property type="nucleotide sequence ID" value="NZ_CP060490.1"/>
</dbReference>
<organism evidence="3 4">
    <name type="scientific">Oscillibacter hominis</name>
    <dbReference type="NCBI Taxonomy" id="2763056"/>
    <lineage>
        <taxon>Bacteria</taxon>
        <taxon>Bacillati</taxon>
        <taxon>Bacillota</taxon>
        <taxon>Clostridia</taxon>
        <taxon>Eubacteriales</taxon>
        <taxon>Oscillospiraceae</taxon>
        <taxon>Oscillibacter</taxon>
    </lineage>
</organism>
<dbReference type="KEGG" id="ohi:H8790_07500"/>
<dbReference type="InterPro" id="IPR006151">
    <property type="entry name" value="Shikm_DH/Glu-tRNA_Rdtase"/>
</dbReference>
<dbReference type="AlphaFoldDB" id="A0A7G9B1B0"/>
<feature type="domain" description="Quinate/shikimate 5-dehydrogenase/glutamyl-tRNA reductase" evidence="1">
    <location>
        <begin position="129"/>
        <end position="232"/>
    </location>
</feature>
<proteinExistence type="predicted"/>
<dbReference type="Pfam" id="PF01488">
    <property type="entry name" value="Shikimate_DH"/>
    <property type="match status" value="1"/>
</dbReference>
<evidence type="ECO:0000259" key="2">
    <source>
        <dbReference type="Pfam" id="PF16924"/>
    </source>
</evidence>
<dbReference type="InterPro" id="IPR031629">
    <property type="entry name" value="DpaA_N"/>
</dbReference>
<evidence type="ECO:0000313" key="3">
    <source>
        <dbReference type="EMBL" id="QNL43341.1"/>
    </source>
</evidence>
<reference evidence="3 4" key="1">
    <citation type="submission" date="2020-08" db="EMBL/GenBank/DDBJ databases">
        <authorList>
            <person name="Liu C."/>
            <person name="Sun Q."/>
        </authorList>
    </citation>
    <scope>NUCLEOTIDE SEQUENCE [LARGE SCALE GENOMIC DNA]</scope>
    <source>
        <strain evidence="3 4">NSJ-62</strain>
    </source>
</reference>
<sequence length="280" mass="29827">MKRTFALLGGDTRQTCLARLLTEDGHQVITWGVPDCDAGALKETAAAECVLLPLPLSRESGMLNCTEGTLALAQLWRVLSPSQLICAGQAGPEAIQGAEEQGLELKDYFLREELTVINAVATAEGALQLAMERLPVTLWGAECLVIGYGRIGKLLARRLRALGASVTVAARSYAARSWALADGMKAVSTEHLREGLNSPRVIFNTAPSLILDRGLLQCLTPKCLCIDLASRQGIDGAAAEELGIPFLWARGLPGKAAPETAAAAVRDAVYHILEERGETV</sequence>
<evidence type="ECO:0000313" key="4">
    <source>
        <dbReference type="Proteomes" id="UP000515960"/>
    </source>
</evidence>
<dbReference type="EMBL" id="CP060490">
    <property type="protein sequence ID" value="QNL43341.1"/>
    <property type="molecule type" value="Genomic_DNA"/>
</dbReference>
<gene>
    <name evidence="3" type="ORF">H8790_07500</name>
</gene>
<name>A0A7G9B1B0_9FIRM</name>
<dbReference type="Pfam" id="PF16924">
    <property type="entry name" value="DpaA_N"/>
    <property type="match status" value="1"/>
</dbReference>
<protein>
    <submittedName>
        <fullName evidence="3">Dipicolinate synthase</fullName>
    </submittedName>
</protein>
<dbReference type="InterPro" id="IPR036291">
    <property type="entry name" value="NAD(P)-bd_dom_sf"/>
</dbReference>
<evidence type="ECO:0000259" key="1">
    <source>
        <dbReference type="Pfam" id="PF01488"/>
    </source>
</evidence>
<feature type="domain" description="Dipicolinate synthase subunit A N-terminal" evidence="2">
    <location>
        <begin position="5"/>
        <end position="108"/>
    </location>
</feature>
<dbReference type="Proteomes" id="UP000515960">
    <property type="component" value="Chromosome"/>
</dbReference>